<accession>A0AAU9LLQ8</accession>
<reference evidence="2" key="1">
    <citation type="submission" date="2021-11" db="EMBL/GenBank/DDBJ databases">
        <authorList>
            <person name="Islam A."/>
            <person name="Islam S."/>
            <person name="Flora M.S."/>
            <person name="Rahman M."/>
            <person name="Ziaur R.M."/>
            <person name="Epstein J.H."/>
            <person name="Hassan M."/>
            <person name="Klassen M."/>
            <person name="Woodard K."/>
            <person name="Webb A."/>
            <person name="Webby R.J."/>
            <person name="El Zowalaty M.E."/>
        </authorList>
    </citation>
    <scope>NUCLEOTIDE SEQUENCE</scope>
    <source>
        <strain evidence="2">Pbs3</strain>
    </source>
</reference>
<proteinExistence type="predicted"/>
<feature type="region of interest" description="Disordered" evidence="1">
    <location>
        <begin position="123"/>
        <end position="148"/>
    </location>
</feature>
<feature type="region of interest" description="Disordered" evidence="1">
    <location>
        <begin position="1"/>
        <end position="37"/>
    </location>
</feature>
<feature type="compositionally biased region" description="Low complexity" evidence="1">
    <location>
        <begin position="305"/>
        <end position="318"/>
    </location>
</feature>
<feature type="region of interest" description="Disordered" evidence="1">
    <location>
        <begin position="294"/>
        <end position="344"/>
    </location>
</feature>
<evidence type="ECO:0000313" key="3">
    <source>
        <dbReference type="Proteomes" id="UP001160483"/>
    </source>
</evidence>
<feature type="compositionally biased region" description="Basic and acidic residues" evidence="1">
    <location>
        <begin position="321"/>
        <end position="337"/>
    </location>
</feature>
<sequence length="344" mass="38613">MRGRSQTTLTQGLQVPARQSSRGSPVASHAGRLPLEPTGMPLLQARAESADDEQRAHEKATCVQPRESRALIGQIFNQSEMSQDQYRILPRHVTKLPGGNLQAYFDVAMEKYLQERQVPQTHIDGSAARGRQRAQRSMAQLGPSADDMDLDGPLARMASVTWDRCPTWSLVSSSKRRWISRSVMVKTKMRTEHEAGSLCPWKLEGFVTGIPDAVLWFGDASGQYYHAKKRLDESPLDYLYHQLTVLLLADVEEREDVLRARQRTNARRGNLLFGRANFARKHRFLPDRPSELNRRSVHAVRATQEGSSSEVSSLGSSDSDGDLRYGDGERPRVKDPEGPNIQRG</sequence>
<feature type="compositionally biased region" description="Low complexity" evidence="1">
    <location>
        <begin position="125"/>
        <end position="140"/>
    </location>
</feature>
<organism evidence="2 3">
    <name type="scientific">Peronospora belbahrii</name>
    <dbReference type="NCBI Taxonomy" id="622444"/>
    <lineage>
        <taxon>Eukaryota</taxon>
        <taxon>Sar</taxon>
        <taxon>Stramenopiles</taxon>
        <taxon>Oomycota</taxon>
        <taxon>Peronosporomycetes</taxon>
        <taxon>Peronosporales</taxon>
        <taxon>Peronosporaceae</taxon>
        <taxon>Peronospora</taxon>
    </lineage>
</organism>
<dbReference type="AlphaFoldDB" id="A0AAU9LLQ8"/>
<evidence type="ECO:0000313" key="2">
    <source>
        <dbReference type="EMBL" id="CAH0480926.1"/>
    </source>
</evidence>
<comment type="caution">
    <text evidence="2">The sequence shown here is derived from an EMBL/GenBank/DDBJ whole genome shotgun (WGS) entry which is preliminary data.</text>
</comment>
<dbReference type="EMBL" id="CAKKTJ010000326">
    <property type="protein sequence ID" value="CAH0480926.1"/>
    <property type="molecule type" value="Genomic_DNA"/>
</dbReference>
<evidence type="ECO:0000256" key="1">
    <source>
        <dbReference type="SAM" id="MobiDB-lite"/>
    </source>
</evidence>
<dbReference type="Proteomes" id="UP001160483">
    <property type="component" value="Unassembled WGS sequence"/>
</dbReference>
<protein>
    <submittedName>
        <fullName evidence="2">Uncharacterized protein</fullName>
    </submittedName>
</protein>
<feature type="compositionally biased region" description="Polar residues" evidence="1">
    <location>
        <begin position="1"/>
        <end position="23"/>
    </location>
</feature>
<gene>
    <name evidence="2" type="ORF">PBS003_LOCUS7537</name>
</gene>
<name>A0AAU9LLQ8_9STRA</name>